<dbReference type="OrthoDB" id="1354842at2"/>
<feature type="signal peptide" evidence="1">
    <location>
        <begin position="1"/>
        <end position="23"/>
    </location>
</feature>
<protein>
    <recommendedName>
        <fullName evidence="4">DUF4252 domain-containing protein</fullName>
    </recommendedName>
</protein>
<organism evidence="2 3">
    <name type="scientific">Flavobacterium supellecticarium</name>
    <dbReference type="NCBI Taxonomy" id="2565924"/>
    <lineage>
        <taxon>Bacteria</taxon>
        <taxon>Pseudomonadati</taxon>
        <taxon>Bacteroidota</taxon>
        <taxon>Flavobacteriia</taxon>
        <taxon>Flavobacteriales</taxon>
        <taxon>Flavobacteriaceae</taxon>
        <taxon>Flavobacterium</taxon>
    </lineage>
</organism>
<accession>A0A4S4A460</accession>
<name>A0A4S4A460_9FLAO</name>
<evidence type="ECO:0000313" key="3">
    <source>
        <dbReference type="Proteomes" id="UP000307507"/>
    </source>
</evidence>
<sequence length="164" mass="19186">MNTLKKRLKVIYLFLLMVTTVHSQTFISYTDFIDTQYDSRQNTTGIDFTKMETYLKSVEPKLYIINGIVNDRTQNSTLNYAEVDTSSIKQLLSERDTNQLTILTLRITKNNTTKAHIADLQKLQHLQYIHLICDNDCSYQDIKSLFSDSRRNYLIIYSLITPEQ</sequence>
<dbReference type="RefSeq" id="WP_136401597.1">
    <property type="nucleotide sequence ID" value="NZ_SSNZ01000001.1"/>
</dbReference>
<comment type="caution">
    <text evidence="2">The sequence shown here is derived from an EMBL/GenBank/DDBJ whole genome shotgun (WGS) entry which is preliminary data.</text>
</comment>
<dbReference type="EMBL" id="SSNZ01000001">
    <property type="protein sequence ID" value="THF53073.1"/>
    <property type="molecule type" value="Genomic_DNA"/>
</dbReference>
<feature type="chain" id="PRO_5020520514" description="DUF4252 domain-containing protein" evidence="1">
    <location>
        <begin position="24"/>
        <end position="164"/>
    </location>
</feature>
<keyword evidence="3" id="KW-1185">Reference proteome</keyword>
<evidence type="ECO:0000256" key="1">
    <source>
        <dbReference type="SAM" id="SignalP"/>
    </source>
</evidence>
<evidence type="ECO:0008006" key="4">
    <source>
        <dbReference type="Google" id="ProtNLM"/>
    </source>
</evidence>
<dbReference type="AlphaFoldDB" id="A0A4S4A460"/>
<reference evidence="2 3" key="1">
    <citation type="submission" date="2019-04" db="EMBL/GenBank/DDBJ databases">
        <title>Flavobacterium sp. nov. isolated from construction timber.</title>
        <authorList>
            <person name="Lin S.-Y."/>
            <person name="Chang C.-T."/>
            <person name="Young C.-C."/>
        </authorList>
    </citation>
    <scope>NUCLEOTIDE SEQUENCE [LARGE SCALE GENOMIC DNA]</scope>
    <source>
        <strain evidence="2 3">CC-CTC003</strain>
    </source>
</reference>
<evidence type="ECO:0000313" key="2">
    <source>
        <dbReference type="EMBL" id="THF53073.1"/>
    </source>
</evidence>
<gene>
    <name evidence="2" type="ORF">E6C50_02390</name>
</gene>
<keyword evidence="1" id="KW-0732">Signal</keyword>
<dbReference type="Proteomes" id="UP000307507">
    <property type="component" value="Unassembled WGS sequence"/>
</dbReference>
<proteinExistence type="predicted"/>